<accession>B1W002</accession>
<dbReference type="HOGENOM" id="CLU_368380_0_0_11"/>
<dbReference type="eggNOG" id="COG3292">
    <property type="taxonomic scope" value="Bacteria"/>
</dbReference>
<dbReference type="AlphaFoldDB" id="B1W002"/>
<dbReference type="PATRIC" id="fig|455632.4.peg.2093"/>
<dbReference type="eggNOG" id="COG4249">
    <property type="taxonomic scope" value="Bacteria"/>
</dbReference>
<dbReference type="InterPro" id="IPR041664">
    <property type="entry name" value="AAA_16"/>
</dbReference>
<evidence type="ECO:0000256" key="1">
    <source>
        <dbReference type="SAM" id="MobiDB-lite"/>
    </source>
</evidence>
<feature type="domain" description="Orc1-like AAA ATPase" evidence="2">
    <location>
        <begin position="297"/>
        <end position="438"/>
    </location>
</feature>
<evidence type="ECO:0000313" key="3">
    <source>
        <dbReference type="EMBL" id="BAG18891.1"/>
    </source>
</evidence>
<gene>
    <name evidence="3" type="ordered locus">SGR_2062</name>
</gene>
<dbReference type="RefSeq" id="WP_012378955.1">
    <property type="nucleotide sequence ID" value="NC_010572.1"/>
</dbReference>
<reference evidence="4" key="1">
    <citation type="journal article" date="2008" name="J. Bacteriol.">
        <title>Genome sequence of the streptomycin-producing microorganism Streptomyces griseus IFO 13350.</title>
        <authorList>
            <person name="Ohnishi Y."/>
            <person name="Ishikawa J."/>
            <person name="Hara H."/>
            <person name="Suzuki H."/>
            <person name="Ikenoya M."/>
            <person name="Ikeda H."/>
            <person name="Yamashita A."/>
            <person name="Hattori M."/>
            <person name="Horinouchi S."/>
        </authorList>
    </citation>
    <scope>NUCLEOTIDE SEQUENCE [LARGE SCALE GENOMIC DNA]</scope>
    <source>
        <strain evidence="4">JCM 4626 / NBRC 13350</strain>
    </source>
</reference>
<name>B1W002_STRGG</name>
<dbReference type="Gene3D" id="3.40.50.300">
    <property type="entry name" value="P-loop containing nucleotide triphosphate hydrolases"/>
    <property type="match status" value="1"/>
</dbReference>
<proteinExistence type="predicted"/>
<dbReference type="Pfam" id="PF13191">
    <property type="entry name" value="AAA_16"/>
    <property type="match status" value="1"/>
</dbReference>
<sequence>MRNTAGELGRNQGAERNDSARTLLTLAVRDYGDGDEGFTAGIDEQLDVVAEWWSSPVAAAGFHQIPAPTLTGRAHVEDFLRTHRVREMTGEALVLFITGHGVAGSRTHFLGLPDSERGRHLNTSVRTTDLITAALDSHAENVLVIVNTCYAGKISGEIDDLIEDIRAERRNSCQLDVLVTCGHDRPVQVRRFSTLLRGAFERLRTTAGITTPHLRVVDLMSEFERGLSPADRKKHRLHRVVDGSGVLAPTPCIPNPGYRRVREATGADGRHRSTPAGDHWLDRATGRTQDQDPGWYFRGREDLNRSIAAFLSPARARGVLLVTGSAGSGKSAVLARAVVLSDPAFRDDPLCKTALDLSASDTVPATGSITGAVLARHRGAAQLAHDILEALGETPRRVRSTEDPVVEAVQQILATLRDREEAVTLVIDGLDEADERQRIIEDVLAPLNEFCAPRLEQVPVPRPDGGPFAAPEPGLRLLIGVRSSRPLSEPSVELAEEEQGPNEALKAVFPTAEEQRTDDEASEKDIAEYLHALICEGGGHRESAEEAAGLVAPVVWPSFIDARIAGEQLRSAEDPAAVARQPEWQRMLNNGTEGLLKRDLVLVEADGLPSEVALALLRASAFAGGAGIPWSTIWPQMARVMLGETLPDWDEMITKLLKSRLNGYLAHDHEDDRRVYRPAHETLAEALRDAGTDWLDRGGAA</sequence>
<dbReference type="InterPro" id="IPR027417">
    <property type="entry name" value="P-loop_NTPase"/>
</dbReference>
<feature type="region of interest" description="Disordered" evidence="1">
    <location>
        <begin position="266"/>
        <end position="285"/>
    </location>
</feature>
<organism evidence="3 4">
    <name type="scientific">Streptomyces griseus subsp. griseus (strain JCM 4626 / CBS 651.72 / NBRC 13350 / KCC S-0626 / ISP 5235)</name>
    <dbReference type="NCBI Taxonomy" id="455632"/>
    <lineage>
        <taxon>Bacteria</taxon>
        <taxon>Bacillati</taxon>
        <taxon>Actinomycetota</taxon>
        <taxon>Actinomycetes</taxon>
        <taxon>Kitasatosporales</taxon>
        <taxon>Streptomycetaceae</taxon>
        <taxon>Streptomyces</taxon>
    </lineage>
</organism>
<dbReference type="EMBL" id="AP009493">
    <property type="protein sequence ID" value="BAG18891.1"/>
    <property type="molecule type" value="Genomic_DNA"/>
</dbReference>
<dbReference type="Proteomes" id="UP000001685">
    <property type="component" value="Chromosome"/>
</dbReference>
<evidence type="ECO:0000313" key="4">
    <source>
        <dbReference type="Proteomes" id="UP000001685"/>
    </source>
</evidence>
<evidence type="ECO:0000259" key="2">
    <source>
        <dbReference type="Pfam" id="PF13191"/>
    </source>
</evidence>
<dbReference type="KEGG" id="sgr:SGR_2062"/>
<protein>
    <recommendedName>
        <fullName evidence="2">Orc1-like AAA ATPase domain-containing protein</fullName>
    </recommendedName>
</protein>